<dbReference type="AlphaFoldDB" id="A0A3P3W2N2"/>
<keyword evidence="3" id="KW-1185">Reference proteome</keyword>
<gene>
    <name evidence="2" type="ORF">EG240_12195</name>
</gene>
<protein>
    <submittedName>
        <fullName evidence="2">Type I restriction enzyme HsdR N-terminal domain-containing protein</fullName>
    </submittedName>
</protein>
<dbReference type="Pfam" id="PF13588">
    <property type="entry name" value="HSDR_N_2"/>
    <property type="match status" value="1"/>
</dbReference>
<dbReference type="InterPro" id="IPR029464">
    <property type="entry name" value="HSDR_N"/>
</dbReference>
<organism evidence="2 3">
    <name type="scientific">Paenimyroides tangerinum</name>
    <dbReference type="NCBI Taxonomy" id="2488728"/>
    <lineage>
        <taxon>Bacteria</taxon>
        <taxon>Pseudomonadati</taxon>
        <taxon>Bacteroidota</taxon>
        <taxon>Flavobacteriia</taxon>
        <taxon>Flavobacteriales</taxon>
        <taxon>Flavobacteriaceae</taxon>
        <taxon>Paenimyroides</taxon>
    </lineage>
</organism>
<evidence type="ECO:0000313" key="2">
    <source>
        <dbReference type="EMBL" id="RRJ89315.1"/>
    </source>
</evidence>
<feature type="domain" description="Type I restriction enzyme R protein N-terminal" evidence="1">
    <location>
        <begin position="35"/>
        <end position="144"/>
    </location>
</feature>
<dbReference type="RefSeq" id="WP_125019669.1">
    <property type="nucleotide sequence ID" value="NZ_RQVQ01000030.1"/>
</dbReference>
<dbReference type="Proteomes" id="UP000275719">
    <property type="component" value="Unassembled WGS sequence"/>
</dbReference>
<reference evidence="2 3" key="1">
    <citation type="submission" date="2018-11" db="EMBL/GenBank/DDBJ databases">
        <title>Flavobacterium sp. nov., YIM 102701-2 draft genome.</title>
        <authorList>
            <person name="Li G."/>
            <person name="Jiang Y."/>
        </authorList>
    </citation>
    <scope>NUCLEOTIDE SEQUENCE [LARGE SCALE GENOMIC DNA]</scope>
    <source>
        <strain evidence="2 3">YIM 102701-2</strain>
    </source>
</reference>
<accession>A0A3P3W2N2</accession>
<evidence type="ECO:0000313" key="3">
    <source>
        <dbReference type="Proteomes" id="UP000275719"/>
    </source>
</evidence>
<evidence type="ECO:0000259" key="1">
    <source>
        <dbReference type="Pfam" id="PF13588"/>
    </source>
</evidence>
<name>A0A3P3W2N2_9FLAO</name>
<comment type="caution">
    <text evidence="2">The sequence shown here is derived from an EMBL/GenBank/DDBJ whole genome shotgun (WGS) entry which is preliminary data.</text>
</comment>
<proteinExistence type="predicted"/>
<dbReference type="EMBL" id="RQVQ01000030">
    <property type="protein sequence ID" value="RRJ89315.1"/>
    <property type="molecule type" value="Genomic_DNA"/>
</dbReference>
<dbReference type="OrthoDB" id="9790377at2"/>
<sequence>MQQLNFPSFQFRFKNSENKLYIFDEIRKKFFLLTPEEWVRQHVLHYFLYVKKYTRSYINVEKIVKINGQNKRYDLVLHNSNGTIHILVECKEPNVKISQQTFDQIARYNGVLNADYLMVTNGLDHYYCKLDYVNEVYHFLNDIP</sequence>